<keyword evidence="2" id="KW-1185">Reference proteome</keyword>
<sequence length="234" mass="26986">MEKKEEQLNINGILDDQTVVDYLLENPNFFIRNACVVEQMRVPHPVRETVSLVEWYMNRQRTRIAYLEEDITLLMEQARVNEQLFEQLLKLLVDLVAAESLQDMLSRLSSWAKNMGLNSASIRLFNDKWHIGAPLDAPNLALSRNAFEPIRIQRFGNKNHYLGMLNGPEILLLLPQVRQVGSVAVSLLGTRGELGMVIFNSRNHQHYQEGMGTDMLEHLAKLLPDILSRWIKRI</sequence>
<dbReference type="Gene3D" id="3.30.450.40">
    <property type="match status" value="1"/>
</dbReference>
<name>A0A022PFV2_9GAMM</name>
<dbReference type="Proteomes" id="UP000023464">
    <property type="component" value="Unassembled WGS sequence"/>
</dbReference>
<dbReference type="EMBL" id="JFGV01000093">
    <property type="protein sequence ID" value="EYU13335.1"/>
    <property type="molecule type" value="Genomic_DNA"/>
</dbReference>
<evidence type="ECO:0008006" key="3">
    <source>
        <dbReference type="Google" id="ProtNLM"/>
    </source>
</evidence>
<accession>A0A022PFV2</accession>
<dbReference type="PANTHER" id="PTHR38765:SF1">
    <property type="entry name" value="DUF484 DOMAIN-CONTAINING PROTEIN"/>
    <property type="match status" value="1"/>
</dbReference>
<reference evidence="1 2" key="1">
    <citation type="submission" date="2014-03" db="EMBL/GenBank/DDBJ databases">
        <title>Draft Genome of Photorhabdus luminescens BA1, an Egyptian Isolate.</title>
        <authorList>
            <person name="Ghazal S."/>
            <person name="Hurst S.G.IV."/>
            <person name="Morris K."/>
            <person name="Thomas K."/>
            <person name="Tisa L.S."/>
        </authorList>
    </citation>
    <scope>NUCLEOTIDE SEQUENCE [LARGE SCALE GENOMIC DNA]</scope>
    <source>
        <strain evidence="1 2">BA1</strain>
    </source>
</reference>
<protein>
    <recommendedName>
        <fullName evidence="3">DUF484 family protein</fullName>
    </recommendedName>
</protein>
<dbReference type="InterPro" id="IPR007435">
    <property type="entry name" value="DUF484"/>
</dbReference>
<dbReference type="PATRIC" id="fig|1393736.3.peg.4267"/>
<dbReference type="AlphaFoldDB" id="A0A022PFV2"/>
<comment type="caution">
    <text evidence="1">The sequence shown here is derived from an EMBL/GenBank/DDBJ whole genome shotgun (WGS) entry which is preliminary data.</text>
</comment>
<dbReference type="Pfam" id="PF04340">
    <property type="entry name" value="DUF484"/>
    <property type="match status" value="1"/>
</dbReference>
<proteinExistence type="predicted"/>
<gene>
    <name evidence="1" type="ORF">BA1DRAFT_04186</name>
</gene>
<evidence type="ECO:0000313" key="2">
    <source>
        <dbReference type="Proteomes" id="UP000023464"/>
    </source>
</evidence>
<evidence type="ECO:0000313" key="1">
    <source>
        <dbReference type="EMBL" id="EYU13335.1"/>
    </source>
</evidence>
<dbReference type="RefSeq" id="WP_036783032.1">
    <property type="nucleotide sequence ID" value="NZ_CAWLTM010000022.1"/>
</dbReference>
<dbReference type="NCBIfam" id="NF008203">
    <property type="entry name" value="PRK10963.1"/>
    <property type="match status" value="1"/>
</dbReference>
<dbReference type="InterPro" id="IPR029016">
    <property type="entry name" value="GAF-like_dom_sf"/>
</dbReference>
<organism evidence="1 2">
    <name type="scientific">Photorhabdus aegyptia</name>
    <dbReference type="NCBI Taxonomy" id="2805098"/>
    <lineage>
        <taxon>Bacteria</taxon>
        <taxon>Pseudomonadati</taxon>
        <taxon>Pseudomonadota</taxon>
        <taxon>Gammaproteobacteria</taxon>
        <taxon>Enterobacterales</taxon>
        <taxon>Morganellaceae</taxon>
        <taxon>Photorhabdus</taxon>
    </lineage>
</organism>
<dbReference type="PANTHER" id="PTHR38765">
    <property type="entry name" value="DUF484 DOMAIN-CONTAINING PROTEIN"/>
    <property type="match status" value="1"/>
</dbReference>